<gene>
    <name evidence="1" type="ORF">S58_69190</name>
</gene>
<accession>M5A1Z0</accession>
<evidence type="ECO:0000313" key="1">
    <source>
        <dbReference type="EMBL" id="BAM92885.1"/>
    </source>
</evidence>
<dbReference type="HOGENOM" id="CLU_2858892_0_0_5"/>
<dbReference type="EMBL" id="AP012603">
    <property type="protein sequence ID" value="BAM92885.1"/>
    <property type="molecule type" value="Genomic_DNA"/>
</dbReference>
<protein>
    <submittedName>
        <fullName evidence="1">Uncharacterized protein</fullName>
    </submittedName>
</protein>
<dbReference type="KEGG" id="aol:S58_69190"/>
<name>M5A1Z0_9BRAD</name>
<proteinExistence type="predicted"/>
<sequence length="64" mass="7128">MSRALTPEQFMAALEVKTKCENESRMSTATIFFQIQPPTKLIGFGNHPLRQAGRVEFETGDAAQ</sequence>
<dbReference type="AlphaFoldDB" id="M5A1Z0"/>
<dbReference type="Proteomes" id="UP000011841">
    <property type="component" value="Chromosome"/>
</dbReference>
<reference evidence="1 2" key="1">
    <citation type="journal article" date="2013" name="Appl. Environ. Microbiol.">
        <title>Genome analysis suggests that the soil oligotrophic bacterium Agromonas oligotrophica (Bradyrhizobium oligotrophicum) is a nitrogen-fixing symbiont of Aeschynomene indica.</title>
        <authorList>
            <person name="Okubo T."/>
            <person name="Fukushima S."/>
            <person name="Itakura M."/>
            <person name="Oshima K."/>
            <person name="Longtonglang A."/>
            <person name="Teaumroong N."/>
            <person name="Mitsui H."/>
            <person name="Hattori M."/>
            <person name="Hattori R."/>
            <person name="Hattori T."/>
            <person name="Minamisawa K."/>
        </authorList>
    </citation>
    <scope>NUCLEOTIDE SEQUENCE [LARGE SCALE GENOMIC DNA]</scope>
    <source>
        <strain evidence="1 2">S58</strain>
    </source>
</reference>
<keyword evidence="2" id="KW-1185">Reference proteome</keyword>
<evidence type="ECO:0000313" key="2">
    <source>
        <dbReference type="Proteomes" id="UP000011841"/>
    </source>
</evidence>
<organism evidence="1 2">
    <name type="scientific">Bradyrhizobium oligotrophicum S58</name>
    <dbReference type="NCBI Taxonomy" id="1245469"/>
    <lineage>
        <taxon>Bacteria</taxon>
        <taxon>Pseudomonadati</taxon>
        <taxon>Pseudomonadota</taxon>
        <taxon>Alphaproteobacteria</taxon>
        <taxon>Hyphomicrobiales</taxon>
        <taxon>Nitrobacteraceae</taxon>
        <taxon>Bradyrhizobium</taxon>
    </lineage>
</organism>